<sequence length="1009" mass="107197">MSVSSTLRKQQFPLDGATADYTFNFRALTSAPEDIKCYVTTNGTDTVLVYTTNYSVEINSDGIGGTVTLVSASTIGLGTLTVYRDTTLAQESDYDDYNQFPANTLEENLDQLMVIAQEHAEELDRAIKLPITYAITSSTGFLLPLPVAGKALKWNASADSLLNTDVDIDTAITAAATSATTALAAQVAAAASAAAAIANAGINANGYTSINAAVTAIGSTSTTLVVSDAQTLTASLTIPSTCTLRILQGGSIVKASSYTLTINGSFEAGLYQVFSGFSTGDVTFGADATEKAYPNWWGFATTATAAVNTLALQSAIDSQYRVHIPTGGYSFDGVSLRKYTYLTGDGIHNTSLSVTTGNTGLKIWGCTPPAWTDSFEGYVGDLDIAGVAYTTIGIDIYGADGASFHNIWCHTHNYGIKARTTLKLAFTGVIRLDGNNVGLKIPAYANDADALTQNLCANLWTFDLLNVRGNIKCGVSLGMAGFWNINAILGENNKVIFYALHQINNFTCGPLYQETAKTGENDRFGVARPWAFYMGKDEDGNTGTTGSYLVEFENVYTYSGSSCFHLANIYNVKIWTESGRGEIEIGDGVRYVESNSIGIDLMSQVQVINTRNISQGIYRKHTANLISNGNFAYPGIPAMYGDAGAAMDPTLVEITTATINSQVTRVLAVKLPAADTTYHFSFKIQNPVGAEFNNSDINLLASAQMYTNAPDVTSIIMKMKDSDGSVISTQTLTNDFASWKVLNVAGSINKYNAATVTYIEFTVERTTATLDKYLYINEIVAYPSDGLGCEIVYPSPFDILTGFTFTGTTSVDGGAGDEVVLRSVDFRILNGTTASTLKCSTTSLYAGDGNGPTDNIAKGATVGNFSLNASGNTLKLLNAGISGVPVAILATTIYENDCGAAITASLGISDSDIQVFIQNATTGALLDITTLVATGGIYLSVLYLTTGASYYVEFTHNYPIETYNVIASISENVDTHIWVVKAANTFRVYTTANGTDVTAFLIPKVAITP</sequence>
<reference evidence="1" key="1">
    <citation type="submission" date="2020-03" db="EMBL/GenBank/DDBJ databases">
        <title>The deep terrestrial virosphere.</title>
        <authorList>
            <person name="Holmfeldt K."/>
            <person name="Nilsson E."/>
            <person name="Simone D."/>
            <person name="Lopez-Fernandez M."/>
            <person name="Wu X."/>
            <person name="de Brujin I."/>
            <person name="Lundin D."/>
            <person name="Andersson A."/>
            <person name="Bertilsson S."/>
            <person name="Dopson M."/>
        </authorList>
    </citation>
    <scope>NUCLEOTIDE SEQUENCE</scope>
    <source>
        <strain evidence="1">MM415B00904</strain>
    </source>
</reference>
<dbReference type="EMBL" id="MT141448">
    <property type="protein sequence ID" value="QJA61658.1"/>
    <property type="molecule type" value="Genomic_DNA"/>
</dbReference>
<proteinExistence type="predicted"/>
<gene>
    <name evidence="1" type="ORF">MM415B00904_0026</name>
</gene>
<name>A0A6M3IWJ5_9ZZZZ</name>
<dbReference type="AlphaFoldDB" id="A0A6M3IWJ5"/>
<evidence type="ECO:0000313" key="1">
    <source>
        <dbReference type="EMBL" id="QJA61658.1"/>
    </source>
</evidence>
<accession>A0A6M3IWJ5</accession>
<organism evidence="1">
    <name type="scientific">viral metagenome</name>
    <dbReference type="NCBI Taxonomy" id="1070528"/>
    <lineage>
        <taxon>unclassified sequences</taxon>
        <taxon>metagenomes</taxon>
        <taxon>organismal metagenomes</taxon>
    </lineage>
</organism>
<protein>
    <submittedName>
        <fullName evidence="1">Putative tail protein</fullName>
    </submittedName>
</protein>